<keyword evidence="10" id="KW-1185">Reference proteome</keyword>
<evidence type="ECO:0000256" key="6">
    <source>
        <dbReference type="ARBA" id="ARBA00023136"/>
    </source>
</evidence>
<dbReference type="InterPro" id="IPR017871">
    <property type="entry name" value="ABC_transporter-like_CS"/>
</dbReference>
<dbReference type="EC" id="7.6.2.11" evidence="7"/>
<keyword evidence="5 7" id="KW-1278">Translocase</keyword>
<keyword evidence="3 7" id="KW-0547">Nucleotide-binding</keyword>
<dbReference type="Proteomes" id="UP000008332">
    <property type="component" value="Chromosome"/>
</dbReference>
<dbReference type="PANTHER" id="PTHR42781:SF6">
    <property type="entry name" value="SPERMIDINE_PUTRESCINE IMPORT ATP-BINDING PROTEIN POTA"/>
    <property type="match status" value="1"/>
</dbReference>
<dbReference type="eggNOG" id="COG3842">
    <property type="taxonomic scope" value="Bacteria"/>
</dbReference>
<proteinExistence type="inferred from homology"/>
<evidence type="ECO:0000313" key="9">
    <source>
        <dbReference type="EMBL" id="ABD68344.1"/>
    </source>
</evidence>
<dbReference type="Gene3D" id="2.40.50.100">
    <property type="match status" value="1"/>
</dbReference>
<dbReference type="PROSITE" id="PS50893">
    <property type="entry name" value="ABC_TRANSPORTER_2"/>
    <property type="match status" value="1"/>
</dbReference>
<dbReference type="OrthoDB" id="5298774at2"/>
<dbReference type="PROSITE" id="PS00211">
    <property type="entry name" value="ABC_TRANSPORTER_1"/>
    <property type="match status" value="1"/>
</dbReference>
<dbReference type="RefSeq" id="WP_011462917.1">
    <property type="nucleotide sequence ID" value="NC_007908.1"/>
</dbReference>
<dbReference type="InterPro" id="IPR050093">
    <property type="entry name" value="ABC_SmlMolc_Importer"/>
</dbReference>
<dbReference type="NCBIfam" id="TIGR01187">
    <property type="entry name" value="potA"/>
    <property type="match status" value="1"/>
</dbReference>
<evidence type="ECO:0000256" key="3">
    <source>
        <dbReference type="ARBA" id="ARBA00022741"/>
    </source>
</evidence>
<protein>
    <recommendedName>
        <fullName evidence="7">Spermidine/putrescine import ATP-binding protein PotA</fullName>
        <ecNumber evidence="7">7.6.2.11</ecNumber>
    </recommendedName>
</protein>
<keyword evidence="4 7" id="KW-0067">ATP-binding</keyword>
<dbReference type="FunFam" id="3.40.50.300:FF:000133">
    <property type="entry name" value="Spermidine/putrescine import ATP-binding protein PotA"/>
    <property type="match status" value="1"/>
</dbReference>
<keyword evidence="1 7" id="KW-0813">Transport</keyword>
<dbReference type="STRING" id="338969.Rfer_0593"/>
<dbReference type="InterPro" id="IPR027417">
    <property type="entry name" value="P-loop_NTPase"/>
</dbReference>
<gene>
    <name evidence="7" type="primary">potA</name>
    <name evidence="9" type="ordered locus">Rfer_0593</name>
</gene>
<sequence length="360" mass="39164">MSSQELVKFAGVEKTYDGKTLVVRDLNLDIRAGEFLSLLGPSGSGKTTTLMMLAGFESPTAGEIFLNGKPITRTPPHKRNFGMVFQNYALFPHMTIADNVAYPLTVRNFSKAEREAKVLRALGMVQMDNLSARYPGQLSGGQQQRVALARALVFDPQLVLMDEPLGALDKQLREHMQLELKALHRQLGLTFVYVTHDQSEALTMSDRVAVFSDGIIQQIDIVTGLYETPANHFVAGFVGDNTVFDGTVAATRDGQCDLRLASGTVLSGLNVNAAATSSRVHACIRPERIEVHPAGASPGVNSLEAKVGDVIYFGDHLRLRCALPGQVDATVKIALSSPTVPQSGQTVWLRLPPEHLRVYL</sequence>
<dbReference type="GO" id="GO:0016887">
    <property type="term" value="F:ATP hydrolysis activity"/>
    <property type="evidence" value="ECO:0007669"/>
    <property type="project" value="InterPro"/>
</dbReference>
<evidence type="ECO:0000256" key="1">
    <source>
        <dbReference type="ARBA" id="ARBA00022448"/>
    </source>
</evidence>
<dbReference type="HOGENOM" id="CLU_000604_1_1_4"/>
<dbReference type="KEGG" id="rfr:Rfer_0593"/>
<keyword evidence="6 7" id="KW-0472">Membrane</keyword>
<name>Q221F9_ALBFT</name>
<comment type="similarity">
    <text evidence="7">Belongs to the ABC transporter superfamily. Spermidine/putrescine importer (TC 3.A.1.11.1) family.</text>
</comment>
<dbReference type="EMBL" id="CP000267">
    <property type="protein sequence ID" value="ABD68344.1"/>
    <property type="molecule type" value="Genomic_DNA"/>
</dbReference>
<evidence type="ECO:0000256" key="4">
    <source>
        <dbReference type="ARBA" id="ARBA00022840"/>
    </source>
</evidence>
<dbReference type="Gene3D" id="3.40.50.300">
    <property type="entry name" value="P-loop containing nucleotide triphosphate hydrolases"/>
    <property type="match status" value="1"/>
</dbReference>
<keyword evidence="2 7" id="KW-1003">Cell membrane</keyword>
<organism evidence="9 10">
    <name type="scientific">Albidiferax ferrireducens (strain ATCC BAA-621 / DSM 15236 / T118)</name>
    <name type="common">Rhodoferax ferrireducens</name>
    <dbReference type="NCBI Taxonomy" id="338969"/>
    <lineage>
        <taxon>Bacteria</taxon>
        <taxon>Pseudomonadati</taxon>
        <taxon>Pseudomonadota</taxon>
        <taxon>Betaproteobacteria</taxon>
        <taxon>Burkholderiales</taxon>
        <taxon>Comamonadaceae</taxon>
        <taxon>Rhodoferax</taxon>
    </lineage>
</organism>
<dbReference type="Pfam" id="PF08402">
    <property type="entry name" value="TOBE_2"/>
    <property type="match status" value="1"/>
</dbReference>
<dbReference type="InterPro" id="IPR005893">
    <property type="entry name" value="PotA-like"/>
</dbReference>
<evidence type="ECO:0000256" key="7">
    <source>
        <dbReference type="RuleBase" id="RU364083"/>
    </source>
</evidence>
<reference evidence="10" key="1">
    <citation type="submission" date="2006-02" db="EMBL/GenBank/DDBJ databases">
        <title>Complete sequence of chromosome of Rhodoferax ferrireducens DSM 15236.</title>
        <authorList>
            <person name="Copeland A."/>
            <person name="Lucas S."/>
            <person name="Lapidus A."/>
            <person name="Barry K."/>
            <person name="Detter J.C."/>
            <person name="Glavina del Rio T."/>
            <person name="Hammon N."/>
            <person name="Israni S."/>
            <person name="Pitluck S."/>
            <person name="Brettin T."/>
            <person name="Bruce D."/>
            <person name="Han C."/>
            <person name="Tapia R."/>
            <person name="Gilna P."/>
            <person name="Kiss H."/>
            <person name="Schmutz J."/>
            <person name="Larimer F."/>
            <person name="Land M."/>
            <person name="Kyrpides N."/>
            <person name="Ivanova N."/>
            <person name="Richardson P."/>
        </authorList>
    </citation>
    <scope>NUCLEOTIDE SEQUENCE [LARGE SCALE GENOMIC DNA]</scope>
    <source>
        <strain evidence="10">ATCC BAA-621 / DSM 15236 / T118</strain>
    </source>
</reference>
<dbReference type="InterPro" id="IPR013611">
    <property type="entry name" value="Transp-assoc_OB_typ2"/>
</dbReference>
<feature type="domain" description="ABC transporter" evidence="8">
    <location>
        <begin position="7"/>
        <end position="238"/>
    </location>
</feature>
<dbReference type="Pfam" id="PF00005">
    <property type="entry name" value="ABC_tran"/>
    <property type="match status" value="1"/>
</dbReference>
<dbReference type="PANTHER" id="PTHR42781">
    <property type="entry name" value="SPERMIDINE/PUTRESCINE IMPORT ATP-BINDING PROTEIN POTA"/>
    <property type="match status" value="1"/>
</dbReference>
<dbReference type="InterPro" id="IPR003593">
    <property type="entry name" value="AAA+_ATPase"/>
</dbReference>
<dbReference type="SUPFAM" id="SSF50331">
    <property type="entry name" value="MOP-like"/>
    <property type="match status" value="1"/>
</dbReference>
<dbReference type="InterPro" id="IPR003439">
    <property type="entry name" value="ABC_transporter-like_ATP-bd"/>
</dbReference>
<dbReference type="SMART" id="SM00382">
    <property type="entry name" value="AAA"/>
    <property type="match status" value="1"/>
</dbReference>
<dbReference type="InterPro" id="IPR008995">
    <property type="entry name" value="Mo/tungstate-bd_C_term_dom"/>
</dbReference>
<dbReference type="GO" id="GO:0015847">
    <property type="term" value="P:putrescine transport"/>
    <property type="evidence" value="ECO:0007669"/>
    <property type="project" value="UniProtKB-ARBA"/>
</dbReference>
<comment type="function">
    <text evidence="7">Part of the ABC transporter complex PotABCD involved in spermidine/putrescine import. Responsible for energy coupling to the transport system.</text>
</comment>
<dbReference type="AlphaFoldDB" id="Q221F9"/>
<comment type="subunit">
    <text evidence="7">The complex is composed of two ATP-binding proteins (PotA), two transmembrane proteins (PotB and PotC) and a solute-binding protein (PotD).</text>
</comment>
<accession>Q221F9</accession>
<evidence type="ECO:0000256" key="5">
    <source>
        <dbReference type="ARBA" id="ARBA00022967"/>
    </source>
</evidence>
<evidence type="ECO:0000313" key="10">
    <source>
        <dbReference type="Proteomes" id="UP000008332"/>
    </source>
</evidence>
<dbReference type="GO" id="GO:0005524">
    <property type="term" value="F:ATP binding"/>
    <property type="evidence" value="ECO:0007669"/>
    <property type="project" value="UniProtKB-KW"/>
</dbReference>
<comment type="catalytic activity">
    <reaction evidence="7">
        <text>ATP + H2O + polyamine-[polyamine-binding protein]Side 1 = ADP + phosphate + polyamineSide 2 + [polyamine-binding protein]Side 1.</text>
        <dbReference type="EC" id="7.6.2.11"/>
    </reaction>
</comment>
<dbReference type="GO" id="GO:0043190">
    <property type="term" value="C:ATP-binding cassette (ABC) transporter complex"/>
    <property type="evidence" value="ECO:0007669"/>
    <property type="project" value="InterPro"/>
</dbReference>
<dbReference type="GO" id="GO:0015417">
    <property type="term" value="F:ABC-type polyamine transporter activity"/>
    <property type="evidence" value="ECO:0007669"/>
    <property type="project" value="UniProtKB-EC"/>
</dbReference>
<dbReference type="SUPFAM" id="SSF52540">
    <property type="entry name" value="P-loop containing nucleoside triphosphate hydrolases"/>
    <property type="match status" value="1"/>
</dbReference>
<evidence type="ECO:0000259" key="8">
    <source>
        <dbReference type="PROSITE" id="PS50893"/>
    </source>
</evidence>
<evidence type="ECO:0000256" key="2">
    <source>
        <dbReference type="ARBA" id="ARBA00022475"/>
    </source>
</evidence>